<comment type="caution">
    <text evidence="2">The sequence shown here is derived from an EMBL/GenBank/DDBJ whole genome shotgun (WGS) entry which is preliminary data.</text>
</comment>
<accession>H0QNE8</accession>
<keyword evidence="3" id="KW-1185">Reference proteome</keyword>
<dbReference type="STRING" id="1077972.ARGLB_064_01120"/>
<evidence type="ECO:0000313" key="3">
    <source>
        <dbReference type="Proteomes" id="UP000003828"/>
    </source>
</evidence>
<dbReference type="CDD" id="cd00229">
    <property type="entry name" value="SGNH_hydrolase"/>
    <property type="match status" value="1"/>
</dbReference>
<dbReference type="GO" id="GO:0004622">
    <property type="term" value="F:phosphatidylcholine lysophospholipase activity"/>
    <property type="evidence" value="ECO:0007669"/>
    <property type="project" value="TreeGrafter"/>
</dbReference>
<sequence>MLELILIGIAAACVAGFALMGPVSPPPVSDKVANYTPPAPTQEPPAPKVVVFGDSFGQGAGASDRTMGWIGRLQRNQGWNLTNLSRGGTGYKSNVMKLAAAQESCRLDRCLNYVETIPEARTVGPDVVLVTGGRNDAKVGPETETAAIERFFETLRKTFPRAKIIATNPLWDSRPRPDSIDRMAATIREAAQAAGGTYVDIGQPLASHPELIGPDGIHPTDAGHDVIFVAMLEKMKSAGIAAAR</sequence>
<dbReference type="Proteomes" id="UP000003828">
    <property type="component" value="Unassembled WGS sequence"/>
</dbReference>
<proteinExistence type="predicted"/>
<protein>
    <recommendedName>
        <fullName evidence="1">SGNH hydrolase-type esterase domain-containing protein</fullName>
    </recommendedName>
</protein>
<organism evidence="2 3">
    <name type="scientific">Arthrobacter globiformis (strain ATCC 8010 / DSM 20124 / JCM 1332 / NBRC 12137 / NCIMB 8907 / NRRL B-2979 / 168)</name>
    <dbReference type="NCBI Taxonomy" id="1077972"/>
    <lineage>
        <taxon>Bacteria</taxon>
        <taxon>Bacillati</taxon>
        <taxon>Actinomycetota</taxon>
        <taxon>Actinomycetes</taxon>
        <taxon>Micrococcales</taxon>
        <taxon>Micrococcaceae</taxon>
        <taxon>Arthrobacter</taxon>
    </lineage>
</organism>
<dbReference type="SUPFAM" id="SSF52266">
    <property type="entry name" value="SGNH hydrolase"/>
    <property type="match status" value="1"/>
</dbReference>
<dbReference type="PANTHER" id="PTHR30383:SF5">
    <property type="entry name" value="SGNH HYDROLASE-TYPE ESTERASE DOMAIN-CONTAINING PROTEIN"/>
    <property type="match status" value="1"/>
</dbReference>
<reference evidence="2 3" key="1">
    <citation type="submission" date="2011-12" db="EMBL/GenBank/DDBJ databases">
        <title>Whole genome shotgun sequence of Arthrobacter globiformis NBRC 12137.</title>
        <authorList>
            <person name="Miyazawa S."/>
            <person name="Hosoyama A."/>
            <person name="Tsuchikane K."/>
            <person name="Katsumata H."/>
            <person name="Yamazaki S."/>
            <person name="Fujita N."/>
        </authorList>
    </citation>
    <scope>NUCLEOTIDE SEQUENCE [LARGE SCALE GENOMIC DNA]</scope>
    <source>
        <strain evidence="2 3">NBRC 12137</strain>
    </source>
</reference>
<gene>
    <name evidence="2" type="ORF">ARGLB_064_01120</name>
</gene>
<evidence type="ECO:0000259" key="1">
    <source>
        <dbReference type="Pfam" id="PF13472"/>
    </source>
</evidence>
<feature type="domain" description="SGNH hydrolase-type esterase" evidence="1">
    <location>
        <begin position="51"/>
        <end position="225"/>
    </location>
</feature>
<dbReference type="AlphaFoldDB" id="H0QNE8"/>
<dbReference type="InterPro" id="IPR013830">
    <property type="entry name" value="SGNH_hydro"/>
</dbReference>
<dbReference type="Pfam" id="PF13472">
    <property type="entry name" value="Lipase_GDSL_2"/>
    <property type="match status" value="1"/>
</dbReference>
<dbReference type="InterPro" id="IPR051532">
    <property type="entry name" value="Ester_Hydrolysis_Enzymes"/>
</dbReference>
<dbReference type="InterPro" id="IPR036514">
    <property type="entry name" value="SGNH_hydro_sf"/>
</dbReference>
<dbReference type="eggNOG" id="COG2755">
    <property type="taxonomic scope" value="Bacteria"/>
</dbReference>
<name>H0QNE8_ARTG1</name>
<dbReference type="EMBL" id="BAEG01000064">
    <property type="protein sequence ID" value="GAB14349.1"/>
    <property type="molecule type" value="Genomic_DNA"/>
</dbReference>
<dbReference type="PANTHER" id="PTHR30383">
    <property type="entry name" value="THIOESTERASE 1/PROTEASE 1/LYSOPHOSPHOLIPASE L1"/>
    <property type="match status" value="1"/>
</dbReference>
<dbReference type="Gene3D" id="3.40.50.1110">
    <property type="entry name" value="SGNH hydrolase"/>
    <property type="match status" value="1"/>
</dbReference>
<evidence type="ECO:0000313" key="2">
    <source>
        <dbReference type="EMBL" id="GAB14349.1"/>
    </source>
</evidence>